<protein>
    <submittedName>
        <fullName evidence="2">Uncharacterized protein</fullName>
    </submittedName>
</protein>
<dbReference type="AlphaFoldDB" id="A0A251RTC2"/>
<dbReference type="Gramene" id="mRNA:HanXRQr2_Chr17g0822841">
    <property type="protein sequence ID" value="mRNA:HanXRQr2_Chr17g0822841"/>
    <property type="gene ID" value="HanXRQr2_Chr17g0822841"/>
</dbReference>
<gene>
    <name evidence="2" type="ORF">HannXRQ_Chr17g0564391</name>
    <name evidence="1" type="ORF">HanXRQr2_Chr17g0822841</name>
</gene>
<reference evidence="1 3" key="1">
    <citation type="journal article" date="2017" name="Nature">
        <title>The sunflower genome provides insights into oil metabolism, flowering and Asterid evolution.</title>
        <authorList>
            <person name="Badouin H."/>
            <person name="Gouzy J."/>
            <person name="Grassa C.J."/>
            <person name="Murat F."/>
            <person name="Staton S.E."/>
            <person name="Cottret L."/>
            <person name="Lelandais-Briere C."/>
            <person name="Owens G.L."/>
            <person name="Carrere S."/>
            <person name="Mayjonade B."/>
            <person name="Legrand L."/>
            <person name="Gill N."/>
            <person name="Kane N.C."/>
            <person name="Bowers J.E."/>
            <person name="Hubner S."/>
            <person name="Bellec A."/>
            <person name="Berard A."/>
            <person name="Berges H."/>
            <person name="Blanchet N."/>
            <person name="Boniface M.C."/>
            <person name="Brunel D."/>
            <person name="Catrice O."/>
            <person name="Chaidir N."/>
            <person name="Claudel C."/>
            <person name="Donnadieu C."/>
            <person name="Faraut T."/>
            <person name="Fievet G."/>
            <person name="Helmstetter N."/>
            <person name="King M."/>
            <person name="Knapp S.J."/>
            <person name="Lai Z."/>
            <person name="Le Paslier M.C."/>
            <person name="Lippi Y."/>
            <person name="Lorenzon L."/>
            <person name="Mandel J.R."/>
            <person name="Marage G."/>
            <person name="Marchand G."/>
            <person name="Marquand E."/>
            <person name="Bret-Mestries E."/>
            <person name="Morien E."/>
            <person name="Nambeesan S."/>
            <person name="Nguyen T."/>
            <person name="Pegot-Espagnet P."/>
            <person name="Pouilly N."/>
            <person name="Raftis F."/>
            <person name="Sallet E."/>
            <person name="Schiex T."/>
            <person name="Thomas J."/>
            <person name="Vandecasteele C."/>
            <person name="Vares D."/>
            <person name="Vear F."/>
            <person name="Vautrin S."/>
            <person name="Crespi M."/>
            <person name="Mangin B."/>
            <person name="Burke J.M."/>
            <person name="Salse J."/>
            <person name="Munos S."/>
            <person name="Vincourt P."/>
            <person name="Rieseberg L.H."/>
            <person name="Langlade N.B."/>
        </authorList>
    </citation>
    <scope>NUCLEOTIDE SEQUENCE [LARGE SCALE GENOMIC DNA]</scope>
    <source>
        <strain evidence="3">cv. SF193</strain>
        <tissue evidence="1">Leaves</tissue>
    </source>
</reference>
<dbReference type="EMBL" id="CM007906">
    <property type="protein sequence ID" value="OTF87665.1"/>
    <property type="molecule type" value="Genomic_DNA"/>
</dbReference>
<dbReference type="EMBL" id="MNCJ02000332">
    <property type="protein sequence ID" value="KAF5757115.1"/>
    <property type="molecule type" value="Genomic_DNA"/>
</dbReference>
<keyword evidence="3" id="KW-1185">Reference proteome</keyword>
<accession>A0A251RTC2</accession>
<sequence length="67" mass="7794">MLRLQDHLRYGLVDQLRTDNVSKHTEQIKVVRFLIMDLLSGSAGVVMDRDSWILVTLVLEHLFETID</sequence>
<evidence type="ECO:0000313" key="2">
    <source>
        <dbReference type="EMBL" id="OTF87665.1"/>
    </source>
</evidence>
<dbReference type="Proteomes" id="UP000215914">
    <property type="component" value="Chromosome 17"/>
</dbReference>
<evidence type="ECO:0000313" key="1">
    <source>
        <dbReference type="EMBL" id="KAF5757115.1"/>
    </source>
</evidence>
<organism evidence="2 3">
    <name type="scientific">Helianthus annuus</name>
    <name type="common">Common sunflower</name>
    <dbReference type="NCBI Taxonomy" id="4232"/>
    <lineage>
        <taxon>Eukaryota</taxon>
        <taxon>Viridiplantae</taxon>
        <taxon>Streptophyta</taxon>
        <taxon>Embryophyta</taxon>
        <taxon>Tracheophyta</taxon>
        <taxon>Spermatophyta</taxon>
        <taxon>Magnoliopsida</taxon>
        <taxon>eudicotyledons</taxon>
        <taxon>Gunneridae</taxon>
        <taxon>Pentapetalae</taxon>
        <taxon>asterids</taxon>
        <taxon>campanulids</taxon>
        <taxon>Asterales</taxon>
        <taxon>Asteraceae</taxon>
        <taxon>Asteroideae</taxon>
        <taxon>Heliantheae alliance</taxon>
        <taxon>Heliantheae</taxon>
        <taxon>Helianthus</taxon>
    </lineage>
</organism>
<reference evidence="1" key="3">
    <citation type="submission" date="2020-06" db="EMBL/GenBank/DDBJ databases">
        <title>Helianthus annuus Genome sequencing and assembly Release 2.</title>
        <authorList>
            <person name="Gouzy J."/>
            <person name="Langlade N."/>
            <person name="Munos S."/>
        </authorList>
    </citation>
    <scope>NUCLEOTIDE SEQUENCE</scope>
    <source>
        <tissue evidence="1">Leaves</tissue>
    </source>
</reference>
<proteinExistence type="predicted"/>
<reference evidence="2" key="2">
    <citation type="submission" date="2017-02" db="EMBL/GenBank/DDBJ databases">
        <title>Sunflower complete genome.</title>
        <authorList>
            <person name="Langlade N."/>
            <person name="Munos S."/>
        </authorList>
    </citation>
    <scope>NUCLEOTIDE SEQUENCE [LARGE SCALE GENOMIC DNA]</scope>
    <source>
        <tissue evidence="2">Leaves</tissue>
    </source>
</reference>
<evidence type="ECO:0000313" key="3">
    <source>
        <dbReference type="Proteomes" id="UP000215914"/>
    </source>
</evidence>
<name>A0A251RTC2_HELAN</name>
<dbReference type="InParanoid" id="A0A251RTC2"/>